<protein>
    <recommendedName>
        <fullName evidence="3">PH domain-containing protein</fullName>
    </recommendedName>
</protein>
<sequence length="1774" mass="194083">MSTLSDGDDSVDAPTLFYASTNNTAGLRLRLQNLIDSKEQQIQQAGELGQQLVTQRVELEERMRQLDQEDYWDSGSDDDDDAEGGVRGRNLDLEDTLSAWDVENERLATGFGLRDLPPVNGVHQPYHELSRDVDHSDGMSERSTAVSGMSAMQASRRARNATHRSDDVEFAYEIGTGLLSEVRRLQSLVSERDATIRVLTQERDMSEDLAQTLREQWEKATVQIEKYKDANWDMEVKRQELQAQLQDSQNAREKLDGENRRLIKALTTSREAADHHKGEAERHLKAYQDLKAKHETDVAQARKNAASLQRDKSDLQQAVDALKVEMAKSSRRIFPRFSPSASGNDGGSEHPASGSQEEDDALGNLGRANSHIRRISESAASYPAEAFEDFPEASPDLSPTKPFRAPNHPSNEIEALQQRLAHAQRQVNTLKSTLQREKELRMDFKRKLDAANAKIAEEQEEENADEEAEEPSKPKRHLTPFRVGRGRGRGRGRGGMTLMQRLGMASHSPSAGNREEERPEMSPPPPVPRLPPVFPLSDESQRLDVRSDDEDEADPNVPASPTRSHHSTRTSLEGMDPAFANVLHRNNSTSSLVHNASPLRHPVARTRGRGGAFRRPRGSSIYQRPPSFVSKPEALAAELGLDATCEDSSDEEKDMVNTACQTDDIPAEVPLPAPAPPLMSETGIQVVPEPTPVVATSGISMQTEIEAVPLHTEMGVQHEDLLPEPVRTEAAVQHESMEPVRMLVSSSMNTETEVPPELLPIPVTPVLVEAETQTVLVQLAEMDIQTVPEAIPMPVEKLDMDIQTLPLLQPITSDMQTQTLSLPTPVMAEMQIQTLPLPASVTAEMQIQTLPPVVAEMQVQTLSPPAPVMVEMQIQTLPPPVPVMEEIQIQTLPLPAPIMADVQTQTVPSEEVTVVAIPSQTLALPVANAEVQVEEFDTPRLHSVAVASAGEEYSGDFSGDITIHGRPVPLVVRVGEPNNDYDLRTQTPAITETDTDDYQDARQSMSLATPSDSVNDFHSIRTVSDNDFSESEDDNESIVASRLPSRQGLSAVSSTFSVNVAPRATSTPIPLAPTYESIGVETEAIDEFTPQPLPEEPSLPEPGPVFEPKPEFKEMSIQTDEWIPPAPVVPVVSPVSAPVTAPPTPSLGPLPSLYRVGANSQHFQFIPPPSPAGPSTSFVPAIVAPSPSPSSTIRDPNATLLARPRTSHSDRRQSMESSLSYVVDELGVRTRPQATAVDKSRPPTIALPPPPRAPPPSNSMPPPSTIPDRRILQDIPPPRPSSPPPAELIQRATSPIIGSVLSLPGGRPLSIRLHGSTPSSQVRELPSTGSFRSAANTLDRAPMSSAASAIASSVRERARRELSSASINSARHSLGSQRSSISSDTHALPRQTQRPGDLAMVPGRSGDMLSRAATNGSTEPIIHAITQTMIGEFFYKYTRRTLGRGPGSSRHRRYVWIHPYTRTLYWSTGDPSSATVNEATSKSTFIESVRSVLDPNPMPPGLYQYSLIITTPHRELKFTASTKERHELWLSALSYLIARSNPAPPVASSSSDPPPAPLSPMSMDQELPDDESQPHLLVQASPNSQRSTRTNRTDASVDSYNTPRGPRSHSQMSFRGSMGRLSGTPAAEYLRWAEQEDLQSSTREHDPTSGQDDEELDFELHNDTHSDGGFEGLENVRACCDGRHTVGRAGMPSHTHHHHHHHQEQETRADSSRARDQHLHPAILDSARPASPSWSFRSRTSSSVAQDGSGFLSRFGTKRSTRHLAGISSSSAHD</sequence>
<dbReference type="GO" id="GO:0032065">
    <property type="term" value="P:maintenance of protein location in cell cortex"/>
    <property type="evidence" value="ECO:0007669"/>
    <property type="project" value="InterPro"/>
</dbReference>
<feature type="compositionally biased region" description="Acidic residues" evidence="2">
    <location>
        <begin position="68"/>
        <end position="83"/>
    </location>
</feature>
<dbReference type="InParanoid" id="A0A165BJX8"/>
<keyword evidence="5" id="KW-1185">Reference proteome</keyword>
<evidence type="ECO:0000256" key="2">
    <source>
        <dbReference type="SAM" id="MobiDB-lite"/>
    </source>
</evidence>
<feature type="region of interest" description="Disordered" evidence="2">
    <location>
        <begin position="979"/>
        <end position="999"/>
    </location>
</feature>
<feature type="region of interest" description="Disordered" evidence="2">
    <location>
        <begin position="1362"/>
        <end position="1405"/>
    </location>
</feature>
<feature type="compositionally biased region" description="Basic and acidic residues" evidence="2">
    <location>
        <begin position="1703"/>
        <end position="1719"/>
    </location>
</feature>
<dbReference type="GeneID" id="63827071"/>
<feature type="compositionally biased region" description="Low complexity" evidence="2">
    <location>
        <begin position="1731"/>
        <end position="1743"/>
    </location>
</feature>
<dbReference type="InterPro" id="IPR024774">
    <property type="entry name" value="PH_dom-Mcp5-type"/>
</dbReference>
<feature type="region of interest" description="Disordered" evidence="2">
    <location>
        <begin position="1186"/>
        <end position="1218"/>
    </location>
</feature>
<dbReference type="GO" id="GO:0015631">
    <property type="term" value="F:tubulin binding"/>
    <property type="evidence" value="ECO:0007669"/>
    <property type="project" value="TreeGrafter"/>
</dbReference>
<dbReference type="GO" id="GO:0005739">
    <property type="term" value="C:mitochondrion"/>
    <property type="evidence" value="ECO:0007669"/>
    <property type="project" value="TreeGrafter"/>
</dbReference>
<feature type="region of interest" description="Disordered" evidence="2">
    <location>
        <begin position="333"/>
        <end position="363"/>
    </location>
</feature>
<feature type="region of interest" description="Disordered" evidence="2">
    <location>
        <begin position="66"/>
        <end position="90"/>
    </location>
</feature>
<feature type="compositionally biased region" description="Basic residues" evidence="2">
    <location>
        <begin position="474"/>
        <end position="492"/>
    </location>
</feature>
<dbReference type="RefSeq" id="XP_040758938.1">
    <property type="nucleotide sequence ID" value="XM_040910042.1"/>
</dbReference>
<feature type="compositionally biased region" description="Acidic residues" evidence="2">
    <location>
        <begin position="458"/>
        <end position="469"/>
    </location>
</feature>
<feature type="region of interest" description="Disordered" evidence="2">
    <location>
        <begin position="390"/>
        <end position="409"/>
    </location>
</feature>
<dbReference type="InterPro" id="IPR001849">
    <property type="entry name" value="PH_domain"/>
</dbReference>
<dbReference type="SMART" id="SM00233">
    <property type="entry name" value="PH"/>
    <property type="match status" value="1"/>
</dbReference>
<dbReference type="GO" id="GO:0005938">
    <property type="term" value="C:cell cortex"/>
    <property type="evidence" value="ECO:0007669"/>
    <property type="project" value="InterPro"/>
</dbReference>
<dbReference type="OrthoDB" id="2149224at2759"/>
<feature type="compositionally biased region" description="Pro residues" evidence="2">
    <location>
        <begin position="521"/>
        <end position="534"/>
    </location>
</feature>
<evidence type="ECO:0000313" key="4">
    <source>
        <dbReference type="EMBL" id="KZT01198.1"/>
    </source>
</evidence>
<feature type="domain" description="PH" evidence="3">
    <location>
        <begin position="1426"/>
        <end position="1538"/>
    </location>
</feature>
<gene>
    <name evidence="4" type="ORF">LAESUDRAFT_731408</name>
</gene>
<name>A0A165BJX8_9APHY</name>
<dbReference type="InterPro" id="IPR053005">
    <property type="entry name" value="Nuclear_Pos-Cytoskel_Interact"/>
</dbReference>
<dbReference type="PANTHER" id="PTHR28190:SF1">
    <property type="entry name" value="NUCLEAR MIGRATION PROTEIN NUM1"/>
    <property type="match status" value="1"/>
</dbReference>
<evidence type="ECO:0000256" key="1">
    <source>
        <dbReference type="SAM" id="Coils"/>
    </source>
</evidence>
<evidence type="ECO:0000259" key="3">
    <source>
        <dbReference type="PROSITE" id="PS50003"/>
    </source>
</evidence>
<feature type="region of interest" description="Disordered" evidence="2">
    <location>
        <begin position="602"/>
        <end position="626"/>
    </location>
</feature>
<dbReference type="GO" id="GO:0005543">
    <property type="term" value="F:phospholipid binding"/>
    <property type="evidence" value="ECO:0007669"/>
    <property type="project" value="InterPro"/>
</dbReference>
<keyword evidence="1" id="KW-0175">Coiled coil</keyword>
<feature type="compositionally biased region" description="Pro residues" evidence="2">
    <location>
        <begin position="1275"/>
        <end position="1286"/>
    </location>
</feature>
<feature type="region of interest" description="Disordered" evidence="2">
    <location>
        <begin position="1541"/>
        <end position="1622"/>
    </location>
</feature>
<feature type="compositionally biased region" description="Basic residues" evidence="2">
    <location>
        <begin position="602"/>
        <end position="617"/>
    </location>
</feature>
<dbReference type="PANTHER" id="PTHR28190">
    <property type="entry name" value="NUCLEAR MIGRATION PROTEIN NUM1"/>
    <property type="match status" value="1"/>
</dbReference>
<dbReference type="CDD" id="cd13365">
    <property type="entry name" value="PH_PLC_plant-like"/>
    <property type="match status" value="1"/>
</dbReference>
<feature type="compositionally biased region" description="Polar residues" evidence="2">
    <location>
        <begin position="1367"/>
        <end position="1394"/>
    </location>
</feature>
<feature type="region of interest" description="Disordered" evidence="2">
    <location>
        <begin position="1687"/>
        <end position="1774"/>
    </location>
</feature>
<feature type="compositionally biased region" description="Low complexity" evidence="2">
    <location>
        <begin position="1541"/>
        <end position="1551"/>
    </location>
</feature>
<dbReference type="STRING" id="1314785.A0A165BJX8"/>
<dbReference type="Pfam" id="PF12814">
    <property type="entry name" value="Mcp5_PH"/>
    <property type="match status" value="1"/>
</dbReference>
<dbReference type="GO" id="GO:0000226">
    <property type="term" value="P:microtubule cytoskeleton organization"/>
    <property type="evidence" value="ECO:0007669"/>
    <property type="project" value="TreeGrafter"/>
</dbReference>
<dbReference type="SUPFAM" id="SSF50729">
    <property type="entry name" value="PH domain-like"/>
    <property type="match status" value="1"/>
</dbReference>
<dbReference type="Proteomes" id="UP000076871">
    <property type="component" value="Unassembled WGS sequence"/>
</dbReference>
<organism evidence="4 5">
    <name type="scientific">Laetiporus sulphureus 93-53</name>
    <dbReference type="NCBI Taxonomy" id="1314785"/>
    <lineage>
        <taxon>Eukaryota</taxon>
        <taxon>Fungi</taxon>
        <taxon>Dikarya</taxon>
        <taxon>Basidiomycota</taxon>
        <taxon>Agaricomycotina</taxon>
        <taxon>Agaricomycetes</taxon>
        <taxon>Polyporales</taxon>
        <taxon>Laetiporus</taxon>
    </lineage>
</organism>
<accession>A0A165BJX8</accession>
<evidence type="ECO:0000313" key="5">
    <source>
        <dbReference type="Proteomes" id="UP000076871"/>
    </source>
</evidence>
<feature type="compositionally biased region" description="Polar residues" evidence="2">
    <location>
        <begin position="1580"/>
        <end position="1614"/>
    </location>
</feature>
<feature type="coiled-coil region" evidence="1">
    <location>
        <begin position="196"/>
        <end position="332"/>
    </location>
</feature>
<feature type="region of interest" description="Disordered" evidence="2">
    <location>
        <begin position="451"/>
        <end position="571"/>
    </location>
</feature>
<feature type="region of interest" description="Disordered" evidence="2">
    <location>
        <begin position="1231"/>
        <end position="1288"/>
    </location>
</feature>
<proteinExistence type="predicted"/>
<reference evidence="4 5" key="1">
    <citation type="journal article" date="2016" name="Mol. Biol. Evol.">
        <title>Comparative Genomics of Early-Diverging Mushroom-Forming Fungi Provides Insights into the Origins of Lignocellulose Decay Capabilities.</title>
        <authorList>
            <person name="Nagy L.G."/>
            <person name="Riley R."/>
            <person name="Tritt A."/>
            <person name="Adam C."/>
            <person name="Daum C."/>
            <person name="Floudas D."/>
            <person name="Sun H."/>
            <person name="Yadav J.S."/>
            <person name="Pangilinan J."/>
            <person name="Larsson K.H."/>
            <person name="Matsuura K."/>
            <person name="Barry K."/>
            <person name="Labutti K."/>
            <person name="Kuo R."/>
            <person name="Ohm R.A."/>
            <person name="Bhattacharya S.S."/>
            <person name="Shirouzu T."/>
            <person name="Yoshinaga Y."/>
            <person name="Martin F.M."/>
            <person name="Grigoriev I.V."/>
            <person name="Hibbett D.S."/>
        </authorList>
    </citation>
    <scope>NUCLEOTIDE SEQUENCE [LARGE SCALE GENOMIC DNA]</scope>
    <source>
        <strain evidence="4 5">93-53</strain>
    </source>
</reference>
<dbReference type="PROSITE" id="PS50003">
    <property type="entry name" value="PH_DOMAIN"/>
    <property type="match status" value="1"/>
</dbReference>
<feature type="compositionally biased region" description="Pro residues" evidence="2">
    <location>
        <begin position="1245"/>
        <end position="1265"/>
    </location>
</feature>
<dbReference type="EMBL" id="KV427668">
    <property type="protein sequence ID" value="KZT01198.1"/>
    <property type="molecule type" value="Genomic_DNA"/>
</dbReference>